<dbReference type="EMBL" id="CAEZYW010000016">
    <property type="protein sequence ID" value="CAB4731014.1"/>
    <property type="molecule type" value="Genomic_DNA"/>
</dbReference>
<accession>A0A6J6S7X6</accession>
<dbReference type="InterPro" id="IPR016181">
    <property type="entry name" value="Acyl_CoA_acyltransferase"/>
</dbReference>
<dbReference type="GO" id="GO:0016747">
    <property type="term" value="F:acyltransferase activity, transferring groups other than amino-acyl groups"/>
    <property type="evidence" value="ECO:0007669"/>
    <property type="project" value="InterPro"/>
</dbReference>
<evidence type="ECO:0000313" key="4">
    <source>
        <dbReference type="EMBL" id="CAB4731014.1"/>
    </source>
</evidence>
<evidence type="ECO:0000259" key="3">
    <source>
        <dbReference type="PROSITE" id="PS51186"/>
    </source>
</evidence>
<name>A0A6J6S7X6_9ZZZZ</name>
<sequence length="249" mass="26656">MRTEALQIARPGDPFVEWHLDPSRIEDVIVDGDHVAWTRLRRDGSERWATALGDDPDRMAALLLNLDSRAAVDGVTVPAGVHGRLPSSLRAPETGHWSLWIMNASDVPNRTQQRAAAASLIGVDDPRINELLRHSASAHVFAGDASVVRWAGVERGGHLVAVAGQEVEPTGAAHIVSVCTDPEFRGQGFGRAVCSRLVVAAVESGAKAVVLEMYAANDAGRALYRSVGFSEAGTYQSGLLRRPSDTRAP</sequence>
<dbReference type="InterPro" id="IPR000182">
    <property type="entry name" value="GNAT_dom"/>
</dbReference>
<proteinExistence type="predicted"/>
<dbReference type="Gene3D" id="3.40.630.30">
    <property type="match status" value="1"/>
</dbReference>
<dbReference type="PANTHER" id="PTHR43877">
    <property type="entry name" value="AMINOALKYLPHOSPHONATE N-ACETYLTRANSFERASE-RELATED-RELATED"/>
    <property type="match status" value="1"/>
</dbReference>
<feature type="domain" description="N-acetyltransferase" evidence="3">
    <location>
        <begin position="97"/>
        <end position="249"/>
    </location>
</feature>
<dbReference type="SUPFAM" id="SSF55729">
    <property type="entry name" value="Acyl-CoA N-acyltransferases (Nat)"/>
    <property type="match status" value="1"/>
</dbReference>
<reference evidence="4" key="1">
    <citation type="submission" date="2020-05" db="EMBL/GenBank/DDBJ databases">
        <authorList>
            <person name="Chiriac C."/>
            <person name="Salcher M."/>
            <person name="Ghai R."/>
            <person name="Kavagutti S V."/>
        </authorList>
    </citation>
    <scope>NUCLEOTIDE SEQUENCE</scope>
</reference>
<organism evidence="4">
    <name type="scientific">freshwater metagenome</name>
    <dbReference type="NCBI Taxonomy" id="449393"/>
    <lineage>
        <taxon>unclassified sequences</taxon>
        <taxon>metagenomes</taxon>
        <taxon>ecological metagenomes</taxon>
    </lineage>
</organism>
<protein>
    <submittedName>
        <fullName evidence="4">Unannotated protein</fullName>
    </submittedName>
</protein>
<dbReference type="InterPro" id="IPR050832">
    <property type="entry name" value="Bact_Acetyltransf"/>
</dbReference>
<gene>
    <name evidence="4" type="ORF">UFOPK2786_00181</name>
</gene>
<keyword evidence="2" id="KW-0012">Acyltransferase</keyword>
<evidence type="ECO:0000256" key="2">
    <source>
        <dbReference type="ARBA" id="ARBA00023315"/>
    </source>
</evidence>
<dbReference type="AlphaFoldDB" id="A0A6J6S7X6"/>
<evidence type="ECO:0000256" key="1">
    <source>
        <dbReference type="ARBA" id="ARBA00022679"/>
    </source>
</evidence>
<dbReference type="CDD" id="cd04301">
    <property type="entry name" value="NAT_SF"/>
    <property type="match status" value="1"/>
</dbReference>
<keyword evidence="1" id="KW-0808">Transferase</keyword>
<dbReference type="Pfam" id="PF00583">
    <property type="entry name" value="Acetyltransf_1"/>
    <property type="match status" value="1"/>
</dbReference>
<dbReference type="PROSITE" id="PS51186">
    <property type="entry name" value="GNAT"/>
    <property type="match status" value="1"/>
</dbReference>